<protein>
    <submittedName>
        <fullName evidence="2">Uncharacterized protein</fullName>
    </submittedName>
</protein>
<evidence type="ECO:0000313" key="3">
    <source>
        <dbReference type="Proteomes" id="UP000574761"/>
    </source>
</evidence>
<dbReference type="Proteomes" id="UP000574761">
    <property type="component" value="Unassembled WGS sequence"/>
</dbReference>
<evidence type="ECO:0000256" key="1">
    <source>
        <dbReference type="SAM" id="MobiDB-lite"/>
    </source>
</evidence>
<comment type="caution">
    <text evidence="2">The sequence shown here is derived from an EMBL/GenBank/DDBJ whole genome shotgun (WGS) entry which is preliminary data.</text>
</comment>
<evidence type="ECO:0000313" key="2">
    <source>
        <dbReference type="EMBL" id="MBB3978083.1"/>
    </source>
</evidence>
<feature type="region of interest" description="Disordered" evidence="1">
    <location>
        <begin position="1"/>
        <end position="23"/>
    </location>
</feature>
<dbReference type="EMBL" id="JACIEE010000006">
    <property type="protein sequence ID" value="MBB3978083.1"/>
    <property type="molecule type" value="Genomic_DNA"/>
</dbReference>
<name>A0A7W6D7C6_9HYPH</name>
<dbReference type="AlphaFoldDB" id="A0A7W6D7C6"/>
<accession>A0A7W6D7C6</accession>
<dbReference type="RefSeq" id="WP_183806186.1">
    <property type="nucleotide sequence ID" value="NZ_JACIEE010000006.1"/>
</dbReference>
<reference evidence="2 3" key="1">
    <citation type="submission" date="2020-08" db="EMBL/GenBank/DDBJ databases">
        <title>Genomic Encyclopedia of Type Strains, Phase IV (KMG-IV): sequencing the most valuable type-strain genomes for metagenomic binning, comparative biology and taxonomic classification.</title>
        <authorList>
            <person name="Goeker M."/>
        </authorList>
    </citation>
    <scope>NUCLEOTIDE SEQUENCE [LARGE SCALE GENOMIC DNA]</scope>
    <source>
        <strain evidence="2 3">DSM 100211</strain>
    </source>
</reference>
<sequence length="60" mass="6572">MRKVQQKPDQESIAAGPLGGDADHGEWAVAKIEAALAEAKAHPERRIPEDEVWKMLGLEP</sequence>
<organism evidence="2 3">
    <name type="scientific">Mycoplana azooxidifex</name>
    <dbReference type="NCBI Taxonomy" id="1636188"/>
    <lineage>
        <taxon>Bacteria</taxon>
        <taxon>Pseudomonadati</taxon>
        <taxon>Pseudomonadota</taxon>
        <taxon>Alphaproteobacteria</taxon>
        <taxon>Hyphomicrobiales</taxon>
        <taxon>Rhizobiaceae</taxon>
        <taxon>Mycoplana</taxon>
    </lineage>
</organism>
<gene>
    <name evidence="2" type="ORF">GGQ64_003297</name>
</gene>
<proteinExistence type="predicted"/>
<feature type="compositionally biased region" description="Basic and acidic residues" evidence="1">
    <location>
        <begin position="1"/>
        <end position="10"/>
    </location>
</feature>
<keyword evidence="3" id="KW-1185">Reference proteome</keyword>